<dbReference type="AlphaFoldDB" id="A0A1B6MK25"/>
<name>A0A1B6MK25_9HEMI</name>
<accession>A0A1B6MK25</accession>
<feature type="domain" description="C2H2-type" evidence="2">
    <location>
        <begin position="81"/>
        <end position="109"/>
    </location>
</feature>
<dbReference type="InterPro" id="IPR013087">
    <property type="entry name" value="Znf_C2H2_type"/>
</dbReference>
<dbReference type="Pfam" id="PF00096">
    <property type="entry name" value="zf-C2H2"/>
    <property type="match status" value="2"/>
</dbReference>
<feature type="domain" description="C2H2-type" evidence="2">
    <location>
        <begin position="52"/>
        <end position="79"/>
    </location>
</feature>
<dbReference type="GO" id="GO:0008270">
    <property type="term" value="F:zinc ion binding"/>
    <property type="evidence" value="ECO:0007669"/>
    <property type="project" value="UniProtKB-KW"/>
</dbReference>
<keyword evidence="1" id="KW-0862">Zinc</keyword>
<feature type="non-terminal residue" evidence="3">
    <location>
        <position position="1"/>
    </location>
</feature>
<dbReference type="PROSITE" id="PS50157">
    <property type="entry name" value="ZINC_FINGER_C2H2_2"/>
    <property type="match status" value="2"/>
</dbReference>
<evidence type="ECO:0000256" key="1">
    <source>
        <dbReference type="PROSITE-ProRule" id="PRU00042"/>
    </source>
</evidence>
<dbReference type="Gene3D" id="3.30.160.60">
    <property type="entry name" value="Classic Zinc Finger"/>
    <property type="match status" value="1"/>
</dbReference>
<dbReference type="EMBL" id="GEBQ01003660">
    <property type="protein sequence ID" value="JAT36317.1"/>
    <property type="molecule type" value="Transcribed_RNA"/>
</dbReference>
<evidence type="ECO:0000259" key="2">
    <source>
        <dbReference type="PROSITE" id="PS50157"/>
    </source>
</evidence>
<dbReference type="SMART" id="SM00355">
    <property type="entry name" value="ZnF_C2H2"/>
    <property type="match status" value="2"/>
</dbReference>
<reference evidence="3" key="1">
    <citation type="submission" date="2015-11" db="EMBL/GenBank/DDBJ databases">
        <title>De novo transcriptome assembly of four potential Pierce s Disease insect vectors from Arizona vineyards.</title>
        <authorList>
            <person name="Tassone E.E."/>
        </authorList>
    </citation>
    <scope>NUCLEOTIDE SEQUENCE</scope>
</reference>
<keyword evidence="1" id="KW-0479">Metal-binding</keyword>
<proteinExistence type="predicted"/>
<dbReference type="SUPFAM" id="SSF57667">
    <property type="entry name" value="beta-beta-alpha zinc fingers"/>
    <property type="match status" value="1"/>
</dbReference>
<keyword evidence="1" id="KW-0863">Zinc-finger</keyword>
<sequence>GAATAAQQQRDSQVLSVPATPPIFSSLSRSLESLWMAKLKQTKPKPESTPGFSCPDCGNFYNHFSSLKRHLDFECNKEPQFVCPHCPQKIKQKAYLLKHIRKFHSNEVTSTEK</sequence>
<gene>
    <name evidence="3" type="ORF">g.51313</name>
</gene>
<evidence type="ECO:0000313" key="3">
    <source>
        <dbReference type="EMBL" id="JAT36317.1"/>
    </source>
</evidence>
<dbReference type="PROSITE" id="PS00028">
    <property type="entry name" value="ZINC_FINGER_C2H2_1"/>
    <property type="match status" value="1"/>
</dbReference>
<organism evidence="3">
    <name type="scientific">Graphocephala atropunctata</name>
    <dbReference type="NCBI Taxonomy" id="36148"/>
    <lineage>
        <taxon>Eukaryota</taxon>
        <taxon>Metazoa</taxon>
        <taxon>Ecdysozoa</taxon>
        <taxon>Arthropoda</taxon>
        <taxon>Hexapoda</taxon>
        <taxon>Insecta</taxon>
        <taxon>Pterygota</taxon>
        <taxon>Neoptera</taxon>
        <taxon>Paraneoptera</taxon>
        <taxon>Hemiptera</taxon>
        <taxon>Auchenorrhyncha</taxon>
        <taxon>Membracoidea</taxon>
        <taxon>Cicadellidae</taxon>
        <taxon>Cicadellinae</taxon>
        <taxon>Cicadellini</taxon>
        <taxon>Graphocephala</taxon>
    </lineage>
</organism>
<dbReference type="InterPro" id="IPR036236">
    <property type="entry name" value="Znf_C2H2_sf"/>
</dbReference>
<protein>
    <recommendedName>
        <fullName evidence="2">C2H2-type domain-containing protein</fullName>
    </recommendedName>
</protein>